<keyword evidence="4" id="KW-1185">Reference proteome</keyword>
<comment type="caution">
    <text evidence="3">The sequence shown here is derived from an EMBL/GenBank/DDBJ whole genome shotgun (WGS) entry which is preliminary data.</text>
</comment>
<organism evidence="3 4">
    <name type="scientific">Diploptera punctata</name>
    <name type="common">Pacific beetle cockroach</name>
    <dbReference type="NCBI Taxonomy" id="6984"/>
    <lineage>
        <taxon>Eukaryota</taxon>
        <taxon>Metazoa</taxon>
        <taxon>Ecdysozoa</taxon>
        <taxon>Arthropoda</taxon>
        <taxon>Hexapoda</taxon>
        <taxon>Insecta</taxon>
        <taxon>Pterygota</taxon>
        <taxon>Neoptera</taxon>
        <taxon>Polyneoptera</taxon>
        <taxon>Dictyoptera</taxon>
        <taxon>Blattodea</taxon>
        <taxon>Blaberoidea</taxon>
        <taxon>Blaberidae</taxon>
        <taxon>Diplopterinae</taxon>
        <taxon>Diploptera</taxon>
    </lineage>
</organism>
<gene>
    <name evidence="3" type="ORF">L9F63_008719</name>
</gene>
<keyword evidence="1" id="KW-0175">Coiled coil</keyword>
<dbReference type="EMBL" id="JASPKZ010010673">
    <property type="protein sequence ID" value="KAJ9573859.1"/>
    <property type="molecule type" value="Genomic_DNA"/>
</dbReference>
<proteinExistence type="predicted"/>
<feature type="coiled-coil region" evidence="1">
    <location>
        <begin position="233"/>
        <end position="264"/>
    </location>
</feature>
<protein>
    <submittedName>
        <fullName evidence="3">Uncharacterized protein</fullName>
    </submittedName>
</protein>
<evidence type="ECO:0000256" key="1">
    <source>
        <dbReference type="SAM" id="Coils"/>
    </source>
</evidence>
<accession>A0AAD7Z4B4</accession>
<feature type="non-terminal residue" evidence="3">
    <location>
        <position position="1"/>
    </location>
</feature>
<reference evidence="3" key="2">
    <citation type="submission" date="2023-05" db="EMBL/GenBank/DDBJ databases">
        <authorList>
            <person name="Fouks B."/>
        </authorList>
    </citation>
    <scope>NUCLEOTIDE SEQUENCE</scope>
    <source>
        <strain evidence="3">Stay&amp;Tobe</strain>
        <tissue evidence="3">Testes</tissue>
    </source>
</reference>
<dbReference type="AlphaFoldDB" id="A0AAD7Z4B4"/>
<sequence>MTCKGWRNKYEVEEEGRSPEVNGNSCLGKRRRSRSKKQCGYLQEWLDKSYAFQQQSDGPYGYDDEPVHRVPGLRPTSCWPNHPTVPILDRRLFPTASEPAMCRYSVPVGYSLEPISLPVYAAYVPMPESGSTRRRNNRPPSRSNGGFSAPPPTNSNWHSRKDGRRQPARTHAAMDAGGNDDFTSLPPAASSHTPDTVRRRFSDPGIGSCSRASTPEPVAGSNNALVLSLVEQVNALQDSNKQLYQELRETKAELEALKQSWRQMPPEYEPGMLSDLVREIRDAARVREEVLLSRVCSMLDESGKKSANHVVNLPEKLPVTSPKLGNIEEHLEQLYIN</sequence>
<evidence type="ECO:0000313" key="4">
    <source>
        <dbReference type="Proteomes" id="UP001233999"/>
    </source>
</evidence>
<feature type="region of interest" description="Disordered" evidence="2">
    <location>
        <begin position="14"/>
        <end position="35"/>
    </location>
</feature>
<reference evidence="3" key="1">
    <citation type="journal article" date="2023" name="IScience">
        <title>Live-bearing cockroach genome reveals convergent evolutionary mechanisms linked to viviparity in insects and beyond.</title>
        <authorList>
            <person name="Fouks B."/>
            <person name="Harrison M.C."/>
            <person name="Mikhailova A.A."/>
            <person name="Marchal E."/>
            <person name="English S."/>
            <person name="Carruthers M."/>
            <person name="Jennings E.C."/>
            <person name="Chiamaka E.L."/>
            <person name="Frigard R.A."/>
            <person name="Pippel M."/>
            <person name="Attardo G.M."/>
            <person name="Benoit J.B."/>
            <person name="Bornberg-Bauer E."/>
            <person name="Tobe S.S."/>
        </authorList>
    </citation>
    <scope>NUCLEOTIDE SEQUENCE</scope>
    <source>
        <strain evidence="3">Stay&amp;Tobe</strain>
    </source>
</reference>
<feature type="region of interest" description="Disordered" evidence="2">
    <location>
        <begin position="128"/>
        <end position="218"/>
    </location>
</feature>
<dbReference type="Proteomes" id="UP001233999">
    <property type="component" value="Unassembled WGS sequence"/>
</dbReference>
<evidence type="ECO:0000256" key="2">
    <source>
        <dbReference type="SAM" id="MobiDB-lite"/>
    </source>
</evidence>
<evidence type="ECO:0000313" key="3">
    <source>
        <dbReference type="EMBL" id="KAJ9573859.1"/>
    </source>
</evidence>
<name>A0AAD7Z4B4_DIPPU</name>